<feature type="region of interest" description="Disordered" evidence="1">
    <location>
        <begin position="451"/>
        <end position="527"/>
    </location>
</feature>
<dbReference type="FunCoup" id="E1Z5N3">
    <property type="interactions" value="801"/>
</dbReference>
<protein>
    <recommendedName>
        <fullName evidence="2">Rab-GAP TBC domain-containing protein</fullName>
    </recommendedName>
</protein>
<dbReference type="PANTHER" id="PTHR47219:SF20">
    <property type="entry name" value="TBC1 DOMAIN FAMILY MEMBER 2B"/>
    <property type="match status" value="1"/>
</dbReference>
<reference evidence="3 4" key="1">
    <citation type="journal article" date="2010" name="Plant Cell">
        <title>The Chlorella variabilis NC64A genome reveals adaptation to photosymbiosis, coevolution with viruses, and cryptic sex.</title>
        <authorList>
            <person name="Blanc G."/>
            <person name="Duncan G."/>
            <person name="Agarkova I."/>
            <person name="Borodovsky M."/>
            <person name="Gurnon J."/>
            <person name="Kuo A."/>
            <person name="Lindquist E."/>
            <person name="Lucas S."/>
            <person name="Pangilinan J."/>
            <person name="Polle J."/>
            <person name="Salamov A."/>
            <person name="Terry A."/>
            <person name="Yamada T."/>
            <person name="Dunigan D.D."/>
            <person name="Grigoriev I.V."/>
            <person name="Claverie J.M."/>
            <person name="Van Etten J.L."/>
        </authorList>
    </citation>
    <scope>NUCLEOTIDE SEQUENCE [LARGE SCALE GENOMIC DNA]</scope>
    <source>
        <strain evidence="3 4">NC64A</strain>
    </source>
</reference>
<dbReference type="OMA" id="IRITHRR"/>
<dbReference type="AlphaFoldDB" id="E1Z5N3"/>
<dbReference type="GO" id="GO:0005096">
    <property type="term" value="F:GTPase activator activity"/>
    <property type="evidence" value="ECO:0007669"/>
    <property type="project" value="TreeGrafter"/>
</dbReference>
<proteinExistence type="predicted"/>
<dbReference type="PROSITE" id="PS50086">
    <property type="entry name" value="TBC_RABGAP"/>
    <property type="match status" value="1"/>
</dbReference>
<dbReference type="InterPro" id="IPR035969">
    <property type="entry name" value="Rab-GAP_TBC_sf"/>
</dbReference>
<dbReference type="FunFam" id="1.10.8.270:FF:000016">
    <property type="entry name" value="TBC1 domain family member 2A"/>
    <property type="match status" value="1"/>
</dbReference>
<feature type="compositionally biased region" description="Basic and acidic residues" evidence="1">
    <location>
        <begin position="494"/>
        <end position="503"/>
    </location>
</feature>
<dbReference type="InterPro" id="IPR000195">
    <property type="entry name" value="Rab-GAP-TBC_dom"/>
</dbReference>
<evidence type="ECO:0000313" key="3">
    <source>
        <dbReference type="EMBL" id="EFN58503.1"/>
    </source>
</evidence>
<dbReference type="InterPro" id="IPR050302">
    <property type="entry name" value="Rab_GAP_TBC_domain"/>
</dbReference>
<dbReference type="Pfam" id="PF00566">
    <property type="entry name" value="RabGAP-TBC"/>
    <property type="match status" value="1"/>
</dbReference>
<dbReference type="SMART" id="SM00164">
    <property type="entry name" value="TBC"/>
    <property type="match status" value="1"/>
</dbReference>
<dbReference type="Gene3D" id="1.10.472.80">
    <property type="entry name" value="Ypt/Rab-GAP domain of gyp1p, domain 3"/>
    <property type="match status" value="1"/>
</dbReference>
<dbReference type="STRING" id="554065.E1Z5N3"/>
<dbReference type="GO" id="GO:0031267">
    <property type="term" value="F:small GTPase binding"/>
    <property type="evidence" value="ECO:0007669"/>
    <property type="project" value="TreeGrafter"/>
</dbReference>
<sequence>MAGGGWQHLAVAAKELAGATGTKAKAVTQTLGKAVLATSKEVRHLVLDDGTEQPGDGQHVQGPFDQSQEPQVVVDAYGFSLTVMPDQAAILERCRARQEAVRQKWAQHVQEGGLPPPDALKKLCRKGIPPDMRRQLWLQLSGAAQRRLKVPPHYYADAALQGASSPFAHQIELDVPRTFPNNEWVQSEAGQNAVRHVLLAAARHNPRVGYCQSMNYLAAMLLLALGRDEEDAFWVLASLIDDNDEGILYRDMYARDLTGTHVEMRCLRELVQHKLPRLAAHMDALACDMSILATDWFLCLFCTSLPSETAARVWDALLHEGTKVLFRVALALLKLHEGALLAQDNPGELLRAARRVAAEAFDRDALMQARRAGADRLAGLPAVSCVAFEGVGSMPMERINSYRARKQREVDREMAERETRVNLRQAVAKDGFVLQGSDAELLRRQAEAAAAAGGGGGGGAAPGAGDGAQADGGGGAPRAGGGRWAAPLRALGGKAKDTLDRGRIRITHRRGQSLGASPLPDDTQPYP</sequence>
<accession>E1Z5N3</accession>
<evidence type="ECO:0000256" key="1">
    <source>
        <dbReference type="SAM" id="MobiDB-lite"/>
    </source>
</evidence>
<dbReference type="Proteomes" id="UP000008141">
    <property type="component" value="Unassembled WGS sequence"/>
</dbReference>
<evidence type="ECO:0000259" key="2">
    <source>
        <dbReference type="PROSITE" id="PS50086"/>
    </source>
</evidence>
<feature type="compositionally biased region" description="Low complexity" evidence="1">
    <location>
        <begin position="484"/>
        <end position="493"/>
    </location>
</feature>
<dbReference type="InParanoid" id="E1Z5N3"/>
<dbReference type="EMBL" id="GL433837">
    <property type="protein sequence ID" value="EFN58503.1"/>
    <property type="molecule type" value="Genomic_DNA"/>
</dbReference>
<dbReference type="GeneID" id="17358101"/>
<feature type="compositionally biased region" description="Gly residues" evidence="1">
    <location>
        <begin position="452"/>
        <end position="483"/>
    </location>
</feature>
<dbReference type="SUPFAM" id="SSF47923">
    <property type="entry name" value="Ypt/Rab-GAP domain of gyp1p"/>
    <property type="match status" value="2"/>
</dbReference>
<dbReference type="PANTHER" id="PTHR47219">
    <property type="entry name" value="RAB GTPASE-ACTIVATING PROTEIN 1-LIKE"/>
    <property type="match status" value="1"/>
</dbReference>
<organism evidence="4">
    <name type="scientific">Chlorella variabilis</name>
    <name type="common">Green alga</name>
    <dbReference type="NCBI Taxonomy" id="554065"/>
    <lineage>
        <taxon>Eukaryota</taxon>
        <taxon>Viridiplantae</taxon>
        <taxon>Chlorophyta</taxon>
        <taxon>core chlorophytes</taxon>
        <taxon>Trebouxiophyceae</taxon>
        <taxon>Chlorellales</taxon>
        <taxon>Chlorellaceae</taxon>
        <taxon>Chlorella clade</taxon>
        <taxon>Chlorella</taxon>
    </lineage>
</organism>
<dbReference type="KEGG" id="cvr:CHLNCDRAFT_56888"/>
<gene>
    <name evidence="3" type="ORF">CHLNCDRAFT_56888</name>
</gene>
<dbReference type="OrthoDB" id="294251at2759"/>
<dbReference type="RefSeq" id="XP_005850605.1">
    <property type="nucleotide sequence ID" value="XM_005850543.1"/>
</dbReference>
<feature type="domain" description="Rab-GAP TBC" evidence="2">
    <location>
        <begin position="127"/>
        <end position="321"/>
    </location>
</feature>
<name>E1Z5N3_CHLVA</name>
<evidence type="ECO:0000313" key="4">
    <source>
        <dbReference type="Proteomes" id="UP000008141"/>
    </source>
</evidence>
<dbReference type="eggNOG" id="KOG2058">
    <property type="taxonomic scope" value="Eukaryota"/>
</dbReference>
<keyword evidence="4" id="KW-1185">Reference proteome</keyword>
<dbReference type="Gene3D" id="1.10.8.270">
    <property type="entry name" value="putative rabgap domain of human tbc1 domain family member 14 like domains"/>
    <property type="match status" value="1"/>
</dbReference>